<evidence type="ECO:0000256" key="1">
    <source>
        <dbReference type="SAM" id="MobiDB-lite"/>
    </source>
</evidence>
<keyword evidence="3" id="KW-1185">Reference proteome</keyword>
<dbReference type="EMBL" id="JAINUF010000008">
    <property type="protein sequence ID" value="KAJ8352459.1"/>
    <property type="molecule type" value="Genomic_DNA"/>
</dbReference>
<feature type="compositionally biased region" description="Basic and acidic residues" evidence="1">
    <location>
        <begin position="1"/>
        <end position="13"/>
    </location>
</feature>
<gene>
    <name evidence="2" type="ORF">SKAU_G00239350</name>
</gene>
<protein>
    <submittedName>
        <fullName evidence="2">Uncharacterized protein</fullName>
    </submittedName>
</protein>
<sequence>MLPKVHKDFHNPPERPIISNNDTISEPASKYIDYYIKPFVSKLPSFLQDTTHTLNRLAALGDTLKDKLEWSDLHPRAKPSWLSKPTGNHPCGNCNQCPHIAKANTDARLHSGWSSVPFPCGVVCGGWLQFLECAGLSWLGVVLQGIRREETLGE</sequence>
<evidence type="ECO:0000313" key="2">
    <source>
        <dbReference type="EMBL" id="KAJ8352459.1"/>
    </source>
</evidence>
<organism evidence="2 3">
    <name type="scientific">Synaphobranchus kaupii</name>
    <name type="common">Kaup's arrowtooth eel</name>
    <dbReference type="NCBI Taxonomy" id="118154"/>
    <lineage>
        <taxon>Eukaryota</taxon>
        <taxon>Metazoa</taxon>
        <taxon>Chordata</taxon>
        <taxon>Craniata</taxon>
        <taxon>Vertebrata</taxon>
        <taxon>Euteleostomi</taxon>
        <taxon>Actinopterygii</taxon>
        <taxon>Neopterygii</taxon>
        <taxon>Teleostei</taxon>
        <taxon>Anguilliformes</taxon>
        <taxon>Synaphobranchidae</taxon>
        <taxon>Synaphobranchus</taxon>
    </lineage>
</organism>
<reference evidence="2" key="1">
    <citation type="journal article" date="2023" name="Science">
        <title>Genome structures resolve the early diversification of teleost fishes.</title>
        <authorList>
            <person name="Parey E."/>
            <person name="Louis A."/>
            <person name="Montfort J."/>
            <person name="Bouchez O."/>
            <person name="Roques C."/>
            <person name="Iampietro C."/>
            <person name="Lluch J."/>
            <person name="Castinel A."/>
            <person name="Donnadieu C."/>
            <person name="Desvignes T."/>
            <person name="Floi Bucao C."/>
            <person name="Jouanno E."/>
            <person name="Wen M."/>
            <person name="Mejri S."/>
            <person name="Dirks R."/>
            <person name="Jansen H."/>
            <person name="Henkel C."/>
            <person name="Chen W.J."/>
            <person name="Zahm M."/>
            <person name="Cabau C."/>
            <person name="Klopp C."/>
            <person name="Thompson A.W."/>
            <person name="Robinson-Rechavi M."/>
            <person name="Braasch I."/>
            <person name="Lecointre G."/>
            <person name="Bobe J."/>
            <person name="Postlethwait J.H."/>
            <person name="Berthelot C."/>
            <person name="Roest Crollius H."/>
            <person name="Guiguen Y."/>
        </authorList>
    </citation>
    <scope>NUCLEOTIDE SEQUENCE</scope>
    <source>
        <strain evidence="2">WJC10195</strain>
    </source>
</reference>
<feature type="region of interest" description="Disordered" evidence="1">
    <location>
        <begin position="1"/>
        <end position="22"/>
    </location>
</feature>
<proteinExistence type="predicted"/>
<evidence type="ECO:0000313" key="3">
    <source>
        <dbReference type="Proteomes" id="UP001152622"/>
    </source>
</evidence>
<comment type="caution">
    <text evidence="2">The sequence shown here is derived from an EMBL/GenBank/DDBJ whole genome shotgun (WGS) entry which is preliminary data.</text>
</comment>
<dbReference type="AlphaFoldDB" id="A0A9Q1F786"/>
<dbReference type="OrthoDB" id="8946688at2759"/>
<accession>A0A9Q1F786</accession>
<name>A0A9Q1F786_SYNKA</name>
<dbReference type="Proteomes" id="UP001152622">
    <property type="component" value="Chromosome 8"/>
</dbReference>